<evidence type="ECO:0000259" key="2">
    <source>
        <dbReference type="Pfam" id="PF02627"/>
    </source>
</evidence>
<dbReference type="PANTHER" id="PTHR33930">
    <property type="entry name" value="ALKYL HYDROPEROXIDE REDUCTASE AHPD"/>
    <property type="match status" value="1"/>
</dbReference>
<dbReference type="InterPro" id="IPR004675">
    <property type="entry name" value="AhpD_core"/>
</dbReference>
<reference evidence="3" key="1">
    <citation type="submission" date="2021-01" db="EMBL/GenBank/DDBJ databases">
        <title>Rhizobium sp. strain KVB221 16S ribosomal RNA gene Genome sequencing and assembly.</title>
        <authorList>
            <person name="Kang M."/>
        </authorList>
    </citation>
    <scope>NUCLEOTIDE SEQUENCE</scope>
    <source>
        <strain evidence="3">KVB221</strain>
    </source>
</reference>
<dbReference type="Pfam" id="PF02627">
    <property type="entry name" value="CMD"/>
    <property type="match status" value="1"/>
</dbReference>
<dbReference type="GO" id="GO:0051920">
    <property type="term" value="F:peroxiredoxin activity"/>
    <property type="evidence" value="ECO:0007669"/>
    <property type="project" value="InterPro"/>
</dbReference>
<dbReference type="InterPro" id="IPR003779">
    <property type="entry name" value="CMD-like"/>
</dbReference>
<dbReference type="SUPFAM" id="SSF69118">
    <property type="entry name" value="AhpD-like"/>
    <property type="match status" value="1"/>
</dbReference>
<keyword evidence="1" id="KW-0732">Signal</keyword>
<evidence type="ECO:0000313" key="4">
    <source>
        <dbReference type="Proteomes" id="UP000633219"/>
    </source>
</evidence>
<accession>A0A936YUD4</accession>
<dbReference type="InterPro" id="IPR029032">
    <property type="entry name" value="AhpD-like"/>
</dbReference>
<dbReference type="PANTHER" id="PTHR33930:SF2">
    <property type="entry name" value="BLR3452 PROTEIN"/>
    <property type="match status" value="1"/>
</dbReference>
<keyword evidence="4" id="KW-1185">Reference proteome</keyword>
<protein>
    <submittedName>
        <fullName evidence="3">Carboxymuconolactone decarboxylase family protein</fullName>
    </submittedName>
</protein>
<dbReference type="AlphaFoldDB" id="A0A936YUD4"/>
<comment type="caution">
    <text evidence="3">The sequence shown here is derived from an EMBL/GenBank/DDBJ whole genome shotgun (WGS) entry which is preliminary data.</text>
</comment>
<dbReference type="Proteomes" id="UP000633219">
    <property type="component" value="Unassembled WGS sequence"/>
</dbReference>
<organism evidence="3 4">
    <name type="scientific">Rhizobium setariae</name>
    <dbReference type="NCBI Taxonomy" id="2801340"/>
    <lineage>
        <taxon>Bacteria</taxon>
        <taxon>Pseudomonadati</taxon>
        <taxon>Pseudomonadota</taxon>
        <taxon>Alphaproteobacteria</taxon>
        <taxon>Hyphomicrobiales</taxon>
        <taxon>Rhizobiaceae</taxon>
        <taxon>Rhizobium/Agrobacterium group</taxon>
        <taxon>Rhizobium</taxon>
    </lineage>
</organism>
<dbReference type="NCBIfam" id="TIGR00778">
    <property type="entry name" value="ahpD_dom"/>
    <property type="match status" value="1"/>
</dbReference>
<evidence type="ECO:0000256" key="1">
    <source>
        <dbReference type="SAM" id="SignalP"/>
    </source>
</evidence>
<feature type="chain" id="PRO_5037267238" evidence="1">
    <location>
        <begin position="28"/>
        <end position="159"/>
    </location>
</feature>
<dbReference type="RefSeq" id="WP_201658998.1">
    <property type="nucleotide sequence ID" value="NZ_JAEQNC010000007.1"/>
</dbReference>
<dbReference type="Gene3D" id="1.20.1290.10">
    <property type="entry name" value="AhpD-like"/>
    <property type="match status" value="1"/>
</dbReference>
<evidence type="ECO:0000313" key="3">
    <source>
        <dbReference type="EMBL" id="MBL0373092.1"/>
    </source>
</evidence>
<feature type="signal peptide" evidence="1">
    <location>
        <begin position="1"/>
        <end position="27"/>
    </location>
</feature>
<name>A0A936YUD4_9HYPH</name>
<dbReference type="EMBL" id="JAEQNC010000007">
    <property type="protein sequence ID" value="MBL0373092.1"/>
    <property type="molecule type" value="Genomic_DNA"/>
</dbReference>
<feature type="domain" description="Carboxymuconolactone decarboxylase-like" evidence="2">
    <location>
        <begin position="65"/>
        <end position="141"/>
    </location>
</feature>
<proteinExistence type="predicted"/>
<gene>
    <name evidence="3" type="ORF">JJB09_13740</name>
</gene>
<sequence length="159" mass="17112">MKTRFSRRFAFASALLASALVPTIALAADAPTPDDPADAAYGEMQQMFGGVPSFTKAFPRAGIAGAWAELRDLQFSDKTALDAKTKALISLAVSAQIPCTYCIYADTMSAKKAGATEQEIQEAVAMAAITRHWSTVLNGMQVDFETFKKEMSREMGTSK</sequence>